<dbReference type="InterPro" id="IPR036291">
    <property type="entry name" value="NAD(P)-bd_dom_sf"/>
</dbReference>
<dbReference type="GO" id="GO:0006694">
    <property type="term" value="P:steroid biosynthetic process"/>
    <property type="evidence" value="ECO:0007669"/>
    <property type="project" value="UniProtKB-KW"/>
</dbReference>
<reference evidence="7 8" key="1">
    <citation type="submission" date="2018-11" db="EMBL/GenBank/DDBJ databases">
        <title>Genome sequence of Apiotrichum porosum DSM 27194.</title>
        <authorList>
            <person name="Aliyu H."/>
            <person name="Gorte O."/>
            <person name="Ochsenreither K."/>
        </authorList>
    </citation>
    <scope>NUCLEOTIDE SEQUENCE [LARGE SCALE GENOMIC DNA]</scope>
    <source>
        <strain evidence="7 8">DSM 27194</strain>
    </source>
</reference>
<dbReference type="PANTHER" id="PTHR43647">
    <property type="entry name" value="DEHYDROGENASE"/>
    <property type="match status" value="1"/>
</dbReference>
<keyword evidence="8" id="KW-1185">Reference proteome</keyword>
<protein>
    <recommendedName>
        <fullName evidence="9">3-keto sterol reductase</fullName>
    </recommendedName>
</protein>
<proteinExistence type="inferred from homology"/>
<gene>
    <name evidence="7" type="ORF">EHS24_000261</name>
</gene>
<sequence>MSGTSTPTLSAPAADANRIIAIVTGANSGFGLGICHELLRNLSVDSGVPVPSAVPQLAALPSPLSGLLDGPGAAAASTAASLPRPHPTFTLVLACRSEKNAIAARDAVLARHKKDLAARRRKGIPVPYGWEEGLRVEYELVDLDSVGGDKGLLSFARRIGDKYPHVTSLFLNAGYAAFKQVVMGRFMMQVLTNGLIHALHRPRYNIENVGERSADGERGSVWGVNVLAPYILAKELTPLLRASPKTLPFEPRVVYTSSIEADAEGLKEDPLDDYQLLSYDESYRASKYMGDLVLTALDGDLGEEERPIRCIVAEPGCVSTNIAVAGLGAWQWLVKLKWYCYWLTFYFAHLIGSPYHPVWATAGAMPMLYAAFIADTFLLSAAKTPAPKLHVVSRPLRAPTVKYGEVDKWDQNADVAKGLAERCEQIRLDWHKREQENK</sequence>
<evidence type="ECO:0000256" key="2">
    <source>
        <dbReference type="ARBA" id="ARBA00022857"/>
    </source>
</evidence>
<dbReference type="InterPro" id="IPR051593">
    <property type="entry name" value="Ergosterol_Biosynth_ERG27"/>
</dbReference>
<keyword evidence="3" id="KW-0752">Steroid biosynthesis</keyword>
<evidence type="ECO:0000313" key="7">
    <source>
        <dbReference type="EMBL" id="RSH87745.1"/>
    </source>
</evidence>
<evidence type="ECO:0008006" key="9">
    <source>
        <dbReference type="Google" id="ProtNLM"/>
    </source>
</evidence>
<evidence type="ECO:0000256" key="4">
    <source>
        <dbReference type="ARBA" id="ARBA00023002"/>
    </source>
</evidence>
<dbReference type="STRING" id="105984.A0A427Y9Q2"/>
<dbReference type="GeneID" id="39584804"/>
<dbReference type="OrthoDB" id="9989144at2759"/>
<accession>A0A427Y9Q2</accession>
<evidence type="ECO:0000313" key="8">
    <source>
        <dbReference type="Proteomes" id="UP000279236"/>
    </source>
</evidence>
<dbReference type="GO" id="GO:0000253">
    <property type="term" value="F:3-beta-hydroxysteroid 3-dehydrogenase (NADP+) activity"/>
    <property type="evidence" value="ECO:0007669"/>
    <property type="project" value="TreeGrafter"/>
</dbReference>
<dbReference type="Gene3D" id="3.40.50.720">
    <property type="entry name" value="NAD(P)-binding Rossmann-like Domain"/>
    <property type="match status" value="1"/>
</dbReference>
<dbReference type="Proteomes" id="UP000279236">
    <property type="component" value="Unassembled WGS sequence"/>
</dbReference>
<keyword evidence="5" id="KW-0443">Lipid metabolism</keyword>
<keyword evidence="1" id="KW-0444">Lipid biosynthesis</keyword>
<dbReference type="AlphaFoldDB" id="A0A427Y9Q2"/>
<dbReference type="RefSeq" id="XP_028479953.1">
    <property type="nucleotide sequence ID" value="XM_028616096.1"/>
</dbReference>
<evidence type="ECO:0000256" key="5">
    <source>
        <dbReference type="ARBA" id="ARBA00023098"/>
    </source>
</evidence>
<comment type="similarity">
    <text evidence="6">Belongs to the short-chain dehydrogenases/reductases (SDR) family. ERG27 subfamily.</text>
</comment>
<dbReference type="GO" id="GO:0005789">
    <property type="term" value="C:endoplasmic reticulum membrane"/>
    <property type="evidence" value="ECO:0007669"/>
    <property type="project" value="TreeGrafter"/>
</dbReference>
<evidence type="ECO:0000256" key="3">
    <source>
        <dbReference type="ARBA" id="ARBA00022955"/>
    </source>
</evidence>
<evidence type="ECO:0000256" key="6">
    <source>
        <dbReference type="ARBA" id="ARBA00023593"/>
    </source>
</evidence>
<dbReference type="GO" id="GO:0005811">
    <property type="term" value="C:lipid droplet"/>
    <property type="evidence" value="ECO:0007669"/>
    <property type="project" value="TreeGrafter"/>
</dbReference>
<dbReference type="EMBL" id="RSCE01000001">
    <property type="protein sequence ID" value="RSH87745.1"/>
    <property type="molecule type" value="Genomic_DNA"/>
</dbReference>
<dbReference type="PANTHER" id="PTHR43647:SF1">
    <property type="entry name" value="3-KETO-STEROID REDUCTASE ERG27"/>
    <property type="match status" value="1"/>
</dbReference>
<name>A0A427Y9Q2_9TREE</name>
<organism evidence="7 8">
    <name type="scientific">Apiotrichum porosum</name>
    <dbReference type="NCBI Taxonomy" id="105984"/>
    <lineage>
        <taxon>Eukaryota</taxon>
        <taxon>Fungi</taxon>
        <taxon>Dikarya</taxon>
        <taxon>Basidiomycota</taxon>
        <taxon>Agaricomycotina</taxon>
        <taxon>Tremellomycetes</taxon>
        <taxon>Trichosporonales</taxon>
        <taxon>Trichosporonaceae</taxon>
        <taxon>Apiotrichum</taxon>
    </lineage>
</organism>
<dbReference type="SUPFAM" id="SSF51735">
    <property type="entry name" value="NAD(P)-binding Rossmann-fold domains"/>
    <property type="match status" value="1"/>
</dbReference>
<evidence type="ECO:0000256" key="1">
    <source>
        <dbReference type="ARBA" id="ARBA00022516"/>
    </source>
</evidence>
<comment type="caution">
    <text evidence="7">The sequence shown here is derived from an EMBL/GenBank/DDBJ whole genome shotgun (WGS) entry which is preliminary data.</text>
</comment>
<keyword evidence="4" id="KW-0560">Oxidoreductase</keyword>
<keyword evidence="2" id="KW-0521">NADP</keyword>
<dbReference type="GO" id="GO:0005741">
    <property type="term" value="C:mitochondrial outer membrane"/>
    <property type="evidence" value="ECO:0007669"/>
    <property type="project" value="TreeGrafter"/>
</dbReference>